<dbReference type="GO" id="GO:0016020">
    <property type="term" value="C:membrane"/>
    <property type="evidence" value="ECO:0007669"/>
    <property type="project" value="UniProtKB-SubCell"/>
</dbReference>
<keyword evidence="2" id="KW-0808">Transferase</keyword>
<dbReference type="GO" id="GO:0005524">
    <property type="term" value="F:ATP binding"/>
    <property type="evidence" value="ECO:0007669"/>
    <property type="project" value="InterPro"/>
</dbReference>
<dbReference type="Gene3D" id="1.10.510.10">
    <property type="entry name" value="Transferase(Phosphotransferase) domain 1"/>
    <property type="match status" value="1"/>
</dbReference>
<comment type="subcellular location">
    <subcellularLocation>
        <location evidence="1">Membrane</location>
    </subcellularLocation>
</comment>
<dbReference type="EMBL" id="LT934111">
    <property type="protein sequence ID" value="VAH09939.1"/>
    <property type="molecule type" value="Genomic_DNA"/>
</dbReference>
<sequence>MFDAAKTTYTSLTGTGTPASLFMSVGVATAAAGAGTEYSGDPATGVLHIPHIVSRSINLQHAAEQLNSEFLAHVLTLSALRHPNVVNLIGFCADGQYRILVHEHVPLGSLEDHLHPRDRSPAGKAPLDWNTRMNIAARVAKGLEYLHHKGVVYRKSMGSLDILLGDGYHPKMSQHGLADLGRLLAEDNKGWCTDFWGSTTIAPETYVTGKVTKESNVYSFGGLPLEMITGRRPIEPADEDRNLIAWATRLMKDRSRLRRMADPALQGRYPSMDLEEALTVASIGCLGSRGGKVCGRHKQDRQVSAELIHPALAVGMHAPMAEAWWQIGSLLVIGQDKHVVIRRPFKRICILDIKHTAIVM</sequence>
<evidence type="ECO:0000256" key="3">
    <source>
        <dbReference type="ARBA" id="ARBA00023136"/>
    </source>
</evidence>
<evidence type="ECO:0000259" key="4">
    <source>
        <dbReference type="PROSITE" id="PS50011"/>
    </source>
</evidence>
<keyword evidence="2" id="KW-0723">Serine/threonine-protein kinase</keyword>
<dbReference type="Gene3D" id="3.30.200.20">
    <property type="entry name" value="Phosphorylase Kinase, domain 1"/>
    <property type="match status" value="1"/>
</dbReference>
<dbReference type="AlphaFoldDB" id="A0A9R0V2E9"/>
<feature type="domain" description="Protein kinase" evidence="4">
    <location>
        <begin position="7"/>
        <end position="312"/>
    </location>
</feature>
<evidence type="ECO:0000256" key="2">
    <source>
        <dbReference type="ARBA" id="ARBA00022527"/>
    </source>
</evidence>
<dbReference type="Proteomes" id="UP000324705">
    <property type="component" value="Chromosome 1A"/>
</dbReference>
<evidence type="ECO:0000313" key="5">
    <source>
        <dbReference type="EMBL" id="VAH09939.1"/>
    </source>
</evidence>
<dbReference type="PANTHER" id="PTHR47985">
    <property type="entry name" value="OS07G0668900 PROTEIN"/>
    <property type="match status" value="1"/>
</dbReference>
<dbReference type="InterPro" id="IPR001245">
    <property type="entry name" value="Ser-Thr/Tyr_kinase_cat_dom"/>
</dbReference>
<reference evidence="5 6" key="1">
    <citation type="submission" date="2017-09" db="EMBL/GenBank/DDBJ databases">
        <authorList>
            <consortium name="International Durum Wheat Genome Sequencing Consortium (IDWGSC)"/>
            <person name="Milanesi L."/>
        </authorList>
    </citation>
    <scope>NUCLEOTIDE SEQUENCE [LARGE SCALE GENOMIC DNA]</scope>
    <source>
        <strain evidence="6">cv. Svevo</strain>
    </source>
</reference>
<dbReference type="SUPFAM" id="SSF56112">
    <property type="entry name" value="Protein kinase-like (PK-like)"/>
    <property type="match status" value="1"/>
</dbReference>
<organism evidence="5 6">
    <name type="scientific">Triticum turgidum subsp. durum</name>
    <name type="common">Durum wheat</name>
    <name type="synonym">Triticum durum</name>
    <dbReference type="NCBI Taxonomy" id="4567"/>
    <lineage>
        <taxon>Eukaryota</taxon>
        <taxon>Viridiplantae</taxon>
        <taxon>Streptophyta</taxon>
        <taxon>Embryophyta</taxon>
        <taxon>Tracheophyta</taxon>
        <taxon>Spermatophyta</taxon>
        <taxon>Magnoliopsida</taxon>
        <taxon>Liliopsida</taxon>
        <taxon>Poales</taxon>
        <taxon>Poaceae</taxon>
        <taxon>BOP clade</taxon>
        <taxon>Pooideae</taxon>
        <taxon>Triticodae</taxon>
        <taxon>Triticeae</taxon>
        <taxon>Triticinae</taxon>
        <taxon>Triticum</taxon>
    </lineage>
</organism>
<evidence type="ECO:0000313" key="6">
    <source>
        <dbReference type="Proteomes" id="UP000324705"/>
    </source>
</evidence>
<dbReference type="GO" id="GO:0004674">
    <property type="term" value="F:protein serine/threonine kinase activity"/>
    <property type="evidence" value="ECO:0007669"/>
    <property type="project" value="UniProtKB-KW"/>
</dbReference>
<accession>A0A9R0V2E9</accession>
<gene>
    <name evidence="5" type="ORF">TRITD_1Av1G204820</name>
</gene>
<name>A0A9R0V2E9_TRITD</name>
<keyword evidence="3" id="KW-0472">Membrane</keyword>
<dbReference type="InterPro" id="IPR011009">
    <property type="entry name" value="Kinase-like_dom_sf"/>
</dbReference>
<dbReference type="PANTHER" id="PTHR47985:SF23">
    <property type="entry name" value="OS07G0695300 PROTEIN"/>
    <property type="match status" value="1"/>
</dbReference>
<dbReference type="Pfam" id="PF07714">
    <property type="entry name" value="PK_Tyr_Ser-Thr"/>
    <property type="match status" value="1"/>
</dbReference>
<keyword evidence="2" id="KW-0418">Kinase</keyword>
<proteinExistence type="predicted"/>
<dbReference type="Gramene" id="TRITD1Av1G204820.1">
    <property type="protein sequence ID" value="TRITD1Av1G204820.1"/>
    <property type="gene ID" value="TRITD1Av1G204820"/>
</dbReference>
<dbReference type="PROSITE" id="PS50011">
    <property type="entry name" value="PROTEIN_KINASE_DOM"/>
    <property type="match status" value="1"/>
</dbReference>
<protein>
    <recommendedName>
        <fullName evidence="4">Protein kinase domain-containing protein</fullName>
    </recommendedName>
</protein>
<evidence type="ECO:0000256" key="1">
    <source>
        <dbReference type="ARBA" id="ARBA00004370"/>
    </source>
</evidence>
<dbReference type="InterPro" id="IPR000719">
    <property type="entry name" value="Prot_kinase_dom"/>
</dbReference>
<keyword evidence="6" id="KW-1185">Reference proteome</keyword>